<dbReference type="Gene3D" id="3.40.309.10">
    <property type="entry name" value="Aldehyde Dehydrogenase, Chain A, domain 2"/>
    <property type="match status" value="1"/>
</dbReference>
<dbReference type="PANTHER" id="PTHR42804:SF1">
    <property type="entry name" value="ALDEHYDE DEHYDROGENASE-RELATED"/>
    <property type="match status" value="1"/>
</dbReference>
<organism evidence="6 7">
    <name type="scientific">Actinoplanes cyaneus</name>
    <dbReference type="NCBI Taxonomy" id="52696"/>
    <lineage>
        <taxon>Bacteria</taxon>
        <taxon>Bacillati</taxon>
        <taxon>Actinomycetota</taxon>
        <taxon>Actinomycetes</taxon>
        <taxon>Micromonosporales</taxon>
        <taxon>Micromonosporaceae</taxon>
        <taxon>Actinoplanes</taxon>
    </lineage>
</organism>
<gene>
    <name evidence="6" type="ORF">Acy02nite_40780</name>
</gene>
<dbReference type="InterPro" id="IPR016162">
    <property type="entry name" value="Ald_DH_N"/>
</dbReference>
<dbReference type="Pfam" id="PF00171">
    <property type="entry name" value="Aldedh"/>
    <property type="match status" value="1"/>
</dbReference>
<sequence>MTTETIAVENPATGAVIDWIPATTPAGLDAAVRAAARAWPGWAAGGPAARRDALIAAGEALRGRAGEIAALLTAEQGKPLRQATAEVELAADWFGHTAGLSLEPERPDGSVTVERVPLGPVAAIAPSNFPIILAVAKLAPALLAGNTVVLKPNPLTPLTARRLTEVLGAVLPPDVLITVYGDGALGAALVAHPEIRMVSFTGSVPTGRAIAAAAAERFLPVVLELGGNDAAVVLPGADLARVAAGLFGGAMVNSGQFCAAIKRVYVDRGQAAELTEALAAAARATVLGDGADPASDLGPLVDRAGRDRVDDLVREAERAGARTVAGGRTPRRAGWFYPPTVVTDLPPGTRLEQEEQFGPVIPVIACDDVAEAVTRANGTGFGLGASVWGDPARAAETGRHLDAGTVWLNTHGELRHDVPFGGTRCSSVGVEYGYWGLLEYTRIRVSHASRA</sequence>
<evidence type="ECO:0000256" key="4">
    <source>
        <dbReference type="RuleBase" id="RU003345"/>
    </source>
</evidence>
<dbReference type="InterPro" id="IPR029510">
    <property type="entry name" value="Ald_DH_CS_GLU"/>
</dbReference>
<keyword evidence="7" id="KW-1185">Reference proteome</keyword>
<dbReference type="PROSITE" id="PS00687">
    <property type="entry name" value="ALDEHYDE_DEHYDR_GLU"/>
    <property type="match status" value="1"/>
</dbReference>
<dbReference type="PANTHER" id="PTHR42804">
    <property type="entry name" value="ALDEHYDE DEHYDROGENASE"/>
    <property type="match status" value="1"/>
</dbReference>
<dbReference type="EMBL" id="BOMH01000031">
    <property type="protein sequence ID" value="GID66197.1"/>
    <property type="molecule type" value="Genomic_DNA"/>
</dbReference>
<dbReference type="GO" id="GO:0016620">
    <property type="term" value="F:oxidoreductase activity, acting on the aldehyde or oxo group of donors, NAD or NADP as acceptor"/>
    <property type="evidence" value="ECO:0007669"/>
    <property type="project" value="InterPro"/>
</dbReference>
<evidence type="ECO:0000256" key="1">
    <source>
        <dbReference type="ARBA" id="ARBA00009986"/>
    </source>
</evidence>
<accession>A0A919IKU2</accession>
<dbReference type="RefSeq" id="WP_203742725.1">
    <property type="nucleotide sequence ID" value="NZ_BAAAUC010000014.1"/>
</dbReference>
<comment type="similarity">
    <text evidence="1 4">Belongs to the aldehyde dehydrogenase family.</text>
</comment>
<dbReference type="AlphaFoldDB" id="A0A919IKU2"/>
<evidence type="ECO:0000313" key="6">
    <source>
        <dbReference type="EMBL" id="GID66197.1"/>
    </source>
</evidence>
<name>A0A919IKU2_9ACTN</name>
<reference evidence="6" key="1">
    <citation type="submission" date="2021-01" db="EMBL/GenBank/DDBJ databases">
        <title>Whole genome shotgun sequence of Actinoplanes cyaneus NBRC 14990.</title>
        <authorList>
            <person name="Komaki H."/>
            <person name="Tamura T."/>
        </authorList>
    </citation>
    <scope>NUCLEOTIDE SEQUENCE</scope>
    <source>
        <strain evidence="6">NBRC 14990</strain>
    </source>
</reference>
<keyword evidence="2 4" id="KW-0560">Oxidoreductase</keyword>
<evidence type="ECO:0000256" key="2">
    <source>
        <dbReference type="ARBA" id="ARBA00023002"/>
    </source>
</evidence>
<dbReference type="Gene3D" id="3.40.605.10">
    <property type="entry name" value="Aldehyde Dehydrogenase, Chain A, domain 1"/>
    <property type="match status" value="1"/>
</dbReference>
<feature type="domain" description="Aldehyde dehydrogenase" evidence="5">
    <location>
        <begin position="4"/>
        <end position="444"/>
    </location>
</feature>
<evidence type="ECO:0000256" key="3">
    <source>
        <dbReference type="PROSITE-ProRule" id="PRU10007"/>
    </source>
</evidence>
<dbReference type="InterPro" id="IPR016161">
    <property type="entry name" value="Ald_DH/histidinol_DH"/>
</dbReference>
<dbReference type="InterPro" id="IPR015590">
    <property type="entry name" value="Aldehyde_DH_dom"/>
</dbReference>
<proteinExistence type="inferred from homology"/>
<dbReference type="Proteomes" id="UP000619479">
    <property type="component" value="Unassembled WGS sequence"/>
</dbReference>
<evidence type="ECO:0000313" key="7">
    <source>
        <dbReference type="Proteomes" id="UP000619479"/>
    </source>
</evidence>
<protein>
    <submittedName>
        <fullName evidence="6">Aldehyde dehydrogenase</fullName>
    </submittedName>
</protein>
<dbReference type="InterPro" id="IPR016163">
    <property type="entry name" value="Ald_DH_C"/>
</dbReference>
<evidence type="ECO:0000259" key="5">
    <source>
        <dbReference type="Pfam" id="PF00171"/>
    </source>
</evidence>
<feature type="active site" evidence="3">
    <location>
        <position position="224"/>
    </location>
</feature>
<comment type="caution">
    <text evidence="6">The sequence shown here is derived from an EMBL/GenBank/DDBJ whole genome shotgun (WGS) entry which is preliminary data.</text>
</comment>
<dbReference type="SUPFAM" id="SSF53720">
    <property type="entry name" value="ALDH-like"/>
    <property type="match status" value="1"/>
</dbReference>